<comment type="caution">
    <text evidence="13">The sequence shown here is derived from an EMBL/GenBank/DDBJ whole genome shotgun (WGS) entry which is preliminary data.</text>
</comment>
<dbReference type="InterPro" id="IPR005705">
    <property type="entry name" value="BexC_CtrB_KpsE_VexD"/>
</dbReference>
<keyword evidence="10" id="KW-0625">Polysaccharide transport</keyword>
<dbReference type="GO" id="GO:0005351">
    <property type="term" value="F:carbohydrate:proton symporter activity"/>
    <property type="evidence" value="ECO:0007669"/>
    <property type="project" value="InterPro"/>
</dbReference>
<dbReference type="GO" id="GO:0004713">
    <property type="term" value="F:protein tyrosine kinase activity"/>
    <property type="evidence" value="ECO:0007669"/>
    <property type="project" value="TreeGrafter"/>
</dbReference>
<dbReference type="EMBL" id="SMFT01000003">
    <property type="protein sequence ID" value="TCJ97897.1"/>
    <property type="molecule type" value="Genomic_DNA"/>
</dbReference>
<evidence type="ECO:0000256" key="4">
    <source>
        <dbReference type="ARBA" id="ARBA00022475"/>
    </source>
</evidence>
<accession>A0A4R1FSD8</accession>
<dbReference type="AlphaFoldDB" id="A0A4R1FSD8"/>
<keyword evidence="7 12" id="KW-0812">Transmembrane</keyword>
<evidence type="ECO:0000256" key="6">
    <source>
        <dbReference type="ARBA" id="ARBA00022597"/>
    </source>
</evidence>
<dbReference type="PANTHER" id="PTHR32309">
    <property type="entry name" value="TYROSINE-PROTEIN KINASE"/>
    <property type="match status" value="1"/>
</dbReference>
<dbReference type="PANTHER" id="PTHR32309:SF13">
    <property type="entry name" value="FERRIC ENTEROBACTIN TRANSPORT PROTEIN FEPE"/>
    <property type="match status" value="1"/>
</dbReference>
<evidence type="ECO:0000256" key="5">
    <source>
        <dbReference type="ARBA" id="ARBA00022519"/>
    </source>
</evidence>
<proteinExistence type="inferred from homology"/>
<evidence type="ECO:0000256" key="11">
    <source>
        <dbReference type="ARBA" id="ARBA00023136"/>
    </source>
</evidence>
<dbReference type="Proteomes" id="UP000294702">
    <property type="component" value="Unassembled WGS sequence"/>
</dbReference>
<comment type="similarity">
    <text evidence="2">Belongs to the BexC/CtrB/KpsE family.</text>
</comment>
<evidence type="ECO:0000313" key="14">
    <source>
        <dbReference type="Proteomes" id="UP000294702"/>
    </source>
</evidence>
<dbReference type="OrthoDB" id="5497849at2"/>
<keyword evidence="11 12" id="KW-0472">Membrane</keyword>
<evidence type="ECO:0000256" key="9">
    <source>
        <dbReference type="ARBA" id="ARBA00022989"/>
    </source>
</evidence>
<feature type="transmembrane region" description="Helical" evidence="12">
    <location>
        <begin position="342"/>
        <end position="363"/>
    </location>
</feature>
<evidence type="ECO:0000256" key="1">
    <source>
        <dbReference type="ARBA" id="ARBA00004429"/>
    </source>
</evidence>
<protein>
    <submittedName>
        <fullName evidence="13">Capsular polysaccharide transport system permease protein</fullName>
    </submittedName>
</protein>
<keyword evidence="14" id="KW-1185">Reference proteome</keyword>
<reference evidence="13 14" key="1">
    <citation type="submission" date="2019-03" db="EMBL/GenBank/DDBJ databases">
        <title>Genomic Encyclopedia of Type Strains, Phase IV (KMG-IV): sequencing the most valuable type-strain genomes for metagenomic binning, comparative biology and taxonomic classification.</title>
        <authorList>
            <person name="Goeker M."/>
        </authorList>
    </citation>
    <scope>NUCLEOTIDE SEQUENCE [LARGE SCALE GENOMIC DNA]</scope>
    <source>
        <strain evidence="13 14">DSM 15534</strain>
    </source>
</reference>
<keyword evidence="5" id="KW-0997">Cell inner membrane</keyword>
<keyword evidence="3" id="KW-0813">Transport</keyword>
<dbReference type="GO" id="GO:0005886">
    <property type="term" value="C:plasma membrane"/>
    <property type="evidence" value="ECO:0007669"/>
    <property type="project" value="UniProtKB-SubCell"/>
</dbReference>
<organism evidence="13 14">
    <name type="scientific">Volucribacter psittacicida</name>
    <dbReference type="NCBI Taxonomy" id="203482"/>
    <lineage>
        <taxon>Bacteria</taxon>
        <taxon>Pseudomonadati</taxon>
        <taxon>Pseudomonadota</taxon>
        <taxon>Gammaproteobacteria</taxon>
        <taxon>Pasteurellales</taxon>
        <taxon>Pasteurellaceae</taxon>
        <taxon>Volucribacter</taxon>
    </lineage>
</organism>
<dbReference type="GO" id="GO:0009276">
    <property type="term" value="C:Gram-negative-bacterium-type cell wall"/>
    <property type="evidence" value="ECO:0007669"/>
    <property type="project" value="InterPro"/>
</dbReference>
<comment type="subcellular location">
    <subcellularLocation>
        <location evidence="1">Cell inner membrane</location>
        <topology evidence="1">Multi-pass membrane protein</topology>
    </subcellularLocation>
</comment>
<gene>
    <name evidence="13" type="ORF">EV694_1487</name>
</gene>
<dbReference type="GO" id="GO:0015774">
    <property type="term" value="P:polysaccharide transport"/>
    <property type="evidence" value="ECO:0007669"/>
    <property type="project" value="UniProtKB-KW"/>
</dbReference>
<evidence type="ECO:0000256" key="10">
    <source>
        <dbReference type="ARBA" id="ARBA00023047"/>
    </source>
</evidence>
<keyword evidence="8" id="KW-0972">Capsule biogenesis/degradation</keyword>
<keyword evidence="9 12" id="KW-1133">Transmembrane helix</keyword>
<dbReference type="InterPro" id="IPR050445">
    <property type="entry name" value="Bact_polysacc_biosynth/exp"/>
</dbReference>
<evidence type="ECO:0000256" key="2">
    <source>
        <dbReference type="ARBA" id="ARBA00008436"/>
    </source>
</evidence>
<dbReference type="NCBIfam" id="TIGR01010">
    <property type="entry name" value="BexC_CtrB_KpsE"/>
    <property type="match status" value="1"/>
</dbReference>
<keyword evidence="6" id="KW-0762">Sugar transport</keyword>
<evidence type="ECO:0000256" key="8">
    <source>
        <dbReference type="ARBA" id="ARBA00022903"/>
    </source>
</evidence>
<evidence type="ECO:0000256" key="3">
    <source>
        <dbReference type="ARBA" id="ARBA00022448"/>
    </source>
</evidence>
<sequence>MNKFPLLTKLWKKFNPLFWLLVILPTSCSVLYFTFWASDIYISETNFVVRTPQNQASLTGVGSLLQNVGFSRSQDDTYTVLAFLRSREALTQVSNILPVRQYYSDKGDFFRRFNPLGLKPEDEAFYQYFQDYLSVNVDSVSGIASLRVRAFEANEAEEISLNLLKQAEMLINRLNERARKDTIMFSEQAVKKAEQDVMDSAQALSQYRIKNGIFDVTAESEILLSSISRLQDELINIQTQLQQIQALSPQNPQINTLKVREKSIKTEIEKQINLVLGGGHSIATQTAEYQRLVLTNTLAQQQLTTAITALQNAISEADRKQLYLEVITPPSKPDLALEPHRLYNILATFFFGLLLYGIVRLLVASIREHRN</sequence>
<evidence type="ECO:0000256" key="12">
    <source>
        <dbReference type="SAM" id="Phobius"/>
    </source>
</evidence>
<dbReference type="RefSeq" id="WP_132691036.1">
    <property type="nucleotide sequence ID" value="NZ_SMFT01000003.1"/>
</dbReference>
<evidence type="ECO:0000256" key="7">
    <source>
        <dbReference type="ARBA" id="ARBA00022692"/>
    </source>
</evidence>
<keyword evidence="4" id="KW-1003">Cell membrane</keyword>
<evidence type="ECO:0000313" key="13">
    <source>
        <dbReference type="EMBL" id="TCJ97897.1"/>
    </source>
</evidence>
<name>A0A4R1FSD8_9PAST</name>